<dbReference type="PANTHER" id="PTHR11941">
    <property type="entry name" value="ENOYL-COA HYDRATASE-RELATED"/>
    <property type="match status" value="1"/>
</dbReference>
<evidence type="ECO:0000313" key="4">
    <source>
        <dbReference type="EMBL" id="QTA86131.1"/>
    </source>
</evidence>
<dbReference type="Gene3D" id="1.10.12.10">
    <property type="entry name" value="Lyase 2-enoyl-coa Hydratase, Chain A, domain 2"/>
    <property type="match status" value="1"/>
</dbReference>
<dbReference type="Gene3D" id="3.90.226.10">
    <property type="entry name" value="2-enoyl-CoA Hydratase, Chain A, domain 1"/>
    <property type="match status" value="1"/>
</dbReference>
<dbReference type="GO" id="GO:0016836">
    <property type="term" value="F:hydro-lyase activity"/>
    <property type="evidence" value="ECO:0007669"/>
    <property type="project" value="UniProtKB-ARBA"/>
</dbReference>
<dbReference type="InterPro" id="IPR018376">
    <property type="entry name" value="Enoyl-CoA_hyd/isom_CS"/>
</dbReference>
<dbReference type="GO" id="GO:0006635">
    <property type="term" value="P:fatty acid beta-oxidation"/>
    <property type="evidence" value="ECO:0007669"/>
    <property type="project" value="TreeGrafter"/>
</dbReference>
<protein>
    <submittedName>
        <fullName evidence="4">Short-chain-enoyl-CoA hydratase</fullName>
    </submittedName>
</protein>
<evidence type="ECO:0000313" key="5">
    <source>
        <dbReference type="Proteomes" id="UP000663722"/>
    </source>
</evidence>
<dbReference type="FunFam" id="1.10.12.10:FF:000001">
    <property type="entry name" value="Probable enoyl-CoA hydratase, mitochondrial"/>
    <property type="match status" value="1"/>
</dbReference>
<sequence>MAYENIIFQVEDGIATITFNRPKALNALNDSLLTEFSQALDEISGNEDIRVLILTGSGEKSFVAGADISELATFNALQAKRFSKKGRDSISKLQELSIPAIAAVNGFALGGGSEMALACDFIYASENANFGLPEITLGIIPGFGGTQRLPRLVGMGIAKEMIFTGKIISAAEAREIGMVNKVCASESLMEEVLKTAKNIALKGKVSLRAAKQTINNGMNVDLLTGLNIESDAFGLCMASQDAKEGTTAFLEKRKANFKGTLDS</sequence>
<dbReference type="RefSeq" id="WP_207681892.1">
    <property type="nucleotide sequence ID" value="NZ_CP061800.1"/>
</dbReference>
<name>A0A975BIL2_9BACT</name>
<dbReference type="EMBL" id="CP061800">
    <property type="protein sequence ID" value="QTA86131.1"/>
    <property type="molecule type" value="Genomic_DNA"/>
</dbReference>
<evidence type="ECO:0000256" key="2">
    <source>
        <dbReference type="ARBA" id="ARBA00023239"/>
    </source>
</evidence>
<dbReference type="InterPro" id="IPR029045">
    <property type="entry name" value="ClpP/crotonase-like_dom_sf"/>
</dbReference>
<dbReference type="Proteomes" id="UP000663722">
    <property type="component" value="Chromosome"/>
</dbReference>
<evidence type="ECO:0000256" key="1">
    <source>
        <dbReference type="ARBA" id="ARBA00005254"/>
    </source>
</evidence>
<gene>
    <name evidence="4" type="primary">crt</name>
    <name evidence="4" type="ORF">dnm_021500</name>
</gene>
<dbReference type="KEGG" id="dmm:dnm_021500"/>
<dbReference type="FunFam" id="3.90.226.10:FF:000009">
    <property type="entry name" value="Carnitinyl-CoA dehydratase"/>
    <property type="match status" value="1"/>
</dbReference>
<keyword evidence="5" id="KW-1185">Reference proteome</keyword>
<dbReference type="PANTHER" id="PTHR11941:SF54">
    <property type="entry name" value="ENOYL-COA HYDRATASE, MITOCHONDRIAL"/>
    <property type="match status" value="1"/>
</dbReference>
<dbReference type="InterPro" id="IPR014748">
    <property type="entry name" value="Enoyl-CoA_hydra_C"/>
</dbReference>
<dbReference type="SUPFAM" id="SSF52096">
    <property type="entry name" value="ClpP/crotonase"/>
    <property type="match status" value="1"/>
</dbReference>
<dbReference type="Pfam" id="PF00378">
    <property type="entry name" value="ECH_1"/>
    <property type="match status" value="1"/>
</dbReference>
<comment type="similarity">
    <text evidence="1 3">Belongs to the enoyl-CoA hydratase/isomerase family.</text>
</comment>
<accession>A0A975BIL2</accession>
<evidence type="ECO:0000256" key="3">
    <source>
        <dbReference type="RuleBase" id="RU003707"/>
    </source>
</evidence>
<keyword evidence="2" id="KW-0456">Lyase</keyword>
<proteinExistence type="inferred from homology"/>
<organism evidence="4 5">
    <name type="scientific">Desulfonema magnum</name>
    <dbReference type="NCBI Taxonomy" id="45655"/>
    <lineage>
        <taxon>Bacteria</taxon>
        <taxon>Pseudomonadati</taxon>
        <taxon>Thermodesulfobacteriota</taxon>
        <taxon>Desulfobacteria</taxon>
        <taxon>Desulfobacterales</taxon>
        <taxon>Desulfococcaceae</taxon>
        <taxon>Desulfonema</taxon>
    </lineage>
</organism>
<dbReference type="AlphaFoldDB" id="A0A975BIL2"/>
<dbReference type="CDD" id="cd06558">
    <property type="entry name" value="crotonase-like"/>
    <property type="match status" value="1"/>
</dbReference>
<dbReference type="PROSITE" id="PS00166">
    <property type="entry name" value="ENOYL_COA_HYDRATASE"/>
    <property type="match status" value="1"/>
</dbReference>
<dbReference type="InterPro" id="IPR001753">
    <property type="entry name" value="Enoyl-CoA_hydra/iso"/>
</dbReference>
<reference evidence="4" key="1">
    <citation type="journal article" date="2021" name="Microb. Physiol.">
        <title>Proteogenomic Insights into the Physiology of Marine, Sulfate-Reducing, Filamentous Desulfonema limicola and Desulfonema magnum.</title>
        <authorList>
            <person name="Schnaars V."/>
            <person name="Wohlbrand L."/>
            <person name="Scheve S."/>
            <person name="Hinrichs C."/>
            <person name="Reinhardt R."/>
            <person name="Rabus R."/>
        </authorList>
    </citation>
    <scope>NUCLEOTIDE SEQUENCE</scope>
    <source>
        <strain evidence="4">4be13</strain>
    </source>
</reference>